<dbReference type="RefSeq" id="WP_118139114.1">
    <property type="nucleotide sequence ID" value="NZ_QSAQ01000001.1"/>
</dbReference>
<accession>A0AA92U645</accession>
<evidence type="ECO:0000313" key="1">
    <source>
        <dbReference type="EMBL" id="RGW71088.1"/>
    </source>
</evidence>
<evidence type="ECO:0000313" key="2">
    <source>
        <dbReference type="Proteomes" id="UP000286077"/>
    </source>
</evidence>
<name>A0AA92U645_9BACT</name>
<sequence length="275" mass="30108">MADTIEKVYCTGDSGNDNLAAALLARGRDNDPATMLAAMNGGMGGGWNNPFAYMMMLGMFRFMYGDGWNGQNGNVQRAEIQSQIDSLRNQMADNHNSDLLMGAIQGNNQDLKTLAANLNCDFNALQASVCGIQAGIQQISGQVGYSAERVINAISQGNLQMTIALKDCCCQTQQNIIRMGYEQQLGQKDIVNTLQQNFAYTNTGVERAASSLSNLIQSVVCDLKTSGKENTQRIVDVLNNHWEQDLRIQLEDSKRREQTGFIIQQLKTTTTTTGA</sequence>
<proteinExistence type="predicted"/>
<reference evidence="1 2" key="1">
    <citation type="submission" date="2018-08" db="EMBL/GenBank/DDBJ databases">
        <title>A genome reference for cultivated species of the human gut microbiota.</title>
        <authorList>
            <person name="Zou Y."/>
            <person name="Xue W."/>
            <person name="Luo G."/>
        </authorList>
    </citation>
    <scope>NUCLEOTIDE SEQUENCE [LARGE SCALE GENOMIC DNA]</scope>
    <source>
        <strain evidence="1 2">AF11-14</strain>
    </source>
</reference>
<organism evidence="1 2">
    <name type="scientific">Segatella copri</name>
    <dbReference type="NCBI Taxonomy" id="165179"/>
    <lineage>
        <taxon>Bacteria</taxon>
        <taxon>Pseudomonadati</taxon>
        <taxon>Bacteroidota</taxon>
        <taxon>Bacteroidia</taxon>
        <taxon>Bacteroidales</taxon>
        <taxon>Prevotellaceae</taxon>
        <taxon>Segatella</taxon>
    </lineage>
</organism>
<protein>
    <submittedName>
        <fullName evidence="1">Uncharacterized protein</fullName>
    </submittedName>
</protein>
<comment type="caution">
    <text evidence="1">The sequence shown here is derived from an EMBL/GenBank/DDBJ whole genome shotgun (WGS) entry which is preliminary data.</text>
</comment>
<dbReference type="AlphaFoldDB" id="A0AA92U645"/>
<gene>
    <name evidence="1" type="ORF">DWV60_00815</name>
</gene>
<dbReference type="EMBL" id="QSAQ01000001">
    <property type="protein sequence ID" value="RGW71088.1"/>
    <property type="molecule type" value="Genomic_DNA"/>
</dbReference>
<dbReference type="Proteomes" id="UP000286077">
    <property type="component" value="Unassembled WGS sequence"/>
</dbReference>